<accession>A0AAV4NRE1</accession>
<evidence type="ECO:0000313" key="4">
    <source>
        <dbReference type="Proteomes" id="UP001054945"/>
    </source>
</evidence>
<dbReference type="EMBL" id="BPLR01021227">
    <property type="protein sequence ID" value="GIX87354.1"/>
    <property type="molecule type" value="Genomic_DNA"/>
</dbReference>
<dbReference type="PANTHER" id="PTHR45712:SF22">
    <property type="entry name" value="INSULIN-LIKE GROWTH FACTOR-BINDING PROTEIN COMPLEX ACID LABILE SUBUNIT"/>
    <property type="match status" value="1"/>
</dbReference>
<dbReference type="SUPFAM" id="SSF52058">
    <property type="entry name" value="L domain-like"/>
    <property type="match status" value="1"/>
</dbReference>
<gene>
    <name evidence="3" type="primary">X975_13682</name>
    <name evidence="3" type="ORF">CEXT_321091</name>
</gene>
<dbReference type="InterPro" id="IPR032675">
    <property type="entry name" value="LRR_dom_sf"/>
</dbReference>
<keyword evidence="4" id="KW-1185">Reference proteome</keyword>
<protein>
    <submittedName>
        <fullName evidence="3">Protein toll</fullName>
    </submittedName>
</protein>
<dbReference type="Gene3D" id="3.80.10.10">
    <property type="entry name" value="Ribonuclease Inhibitor"/>
    <property type="match status" value="1"/>
</dbReference>
<dbReference type="InterPro" id="IPR050333">
    <property type="entry name" value="SLRP"/>
</dbReference>
<dbReference type="InterPro" id="IPR001611">
    <property type="entry name" value="Leu-rich_rpt"/>
</dbReference>
<proteinExistence type="predicted"/>
<organism evidence="3 4">
    <name type="scientific">Caerostris extrusa</name>
    <name type="common">Bark spider</name>
    <name type="synonym">Caerostris bankana</name>
    <dbReference type="NCBI Taxonomy" id="172846"/>
    <lineage>
        <taxon>Eukaryota</taxon>
        <taxon>Metazoa</taxon>
        <taxon>Ecdysozoa</taxon>
        <taxon>Arthropoda</taxon>
        <taxon>Chelicerata</taxon>
        <taxon>Arachnida</taxon>
        <taxon>Araneae</taxon>
        <taxon>Araneomorphae</taxon>
        <taxon>Entelegynae</taxon>
        <taxon>Araneoidea</taxon>
        <taxon>Araneidae</taxon>
        <taxon>Caerostris</taxon>
    </lineage>
</organism>
<sequence length="245" mass="27800">MLSNWRKSCWEPVVVAMTTEAVAGTGGLTFLTSGLSGLTIQNSFCEESADIPGGAQPTRPAIAQVPLILQQFHRIRRAGRISGHGGSDVLRHLLQPSDVSPPDLFKPWTKLDTVVLSHNQLLHVDQLFLRTNPRVIFLGHNNLTDLDAVLHPGMYNVDQLDLSHNPIPRVTENSFNGKVNNTRYIKLDNCLIQEFNVRHYIGLRLLRLELNYNLIDKIINLYEANYTDDYIKEFNGKPIYFMKYC</sequence>
<name>A0AAV4NRE1_CAEEX</name>
<keyword evidence="1" id="KW-0433">Leucine-rich repeat</keyword>
<dbReference type="Proteomes" id="UP001054945">
    <property type="component" value="Unassembled WGS sequence"/>
</dbReference>
<evidence type="ECO:0000256" key="1">
    <source>
        <dbReference type="ARBA" id="ARBA00022614"/>
    </source>
</evidence>
<evidence type="ECO:0000256" key="2">
    <source>
        <dbReference type="ARBA" id="ARBA00022737"/>
    </source>
</evidence>
<evidence type="ECO:0000313" key="3">
    <source>
        <dbReference type="EMBL" id="GIX87354.1"/>
    </source>
</evidence>
<dbReference type="PANTHER" id="PTHR45712">
    <property type="entry name" value="AGAP008170-PA"/>
    <property type="match status" value="1"/>
</dbReference>
<comment type="caution">
    <text evidence="3">The sequence shown here is derived from an EMBL/GenBank/DDBJ whole genome shotgun (WGS) entry which is preliminary data.</text>
</comment>
<keyword evidence="2" id="KW-0677">Repeat</keyword>
<dbReference type="AlphaFoldDB" id="A0AAV4NRE1"/>
<dbReference type="Pfam" id="PF13855">
    <property type="entry name" value="LRR_8"/>
    <property type="match status" value="1"/>
</dbReference>
<reference evidence="3 4" key="1">
    <citation type="submission" date="2021-06" db="EMBL/GenBank/DDBJ databases">
        <title>Caerostris extrusa draft genome.</title>
        <authorList>
            <person name="Kono N."/>
            <person name="Arakawa K."/>
        </authorList>
    </citation>
    <scope>NUCLEOTIDE SEQUENCE [LARGE SCALE GENOMIC DNA]</scope>
</reference>